<dbReference type="AlphaFoldDB" id="B3PD25"/>
<dbReference type="KEGG" id="cja:CJA_1390"/>
<evidence type="ECO:0000313" key="1">
    <source>
        <dbReference type="EMBL" id="ACE86116.1"/>
    </source>
</evidence>
<gene>
    <name evidence="1" type="ordered locus">CJA_1390</name>
</gene>
<proteinExistence type="predicted"/>
<accession>B3PD25</accession>
<dbReference type="Proteomes" id="UP000001036">
    <property type="component" value="Chromosome"/>
</dbReference>
<dbReference type="HOGENOM" id="CLU_3355249_0_0_6"/>
<name>B3PD25_CELJU</name>
<dbReference type="EMBL" id="CP000934">
    <property type="protein sequence ID" value="ACE86116.1"/>
    <property type="molecule type" value="Genomic_DNA"/>
</dbReference>
<protein>
    <submittedName>
        <fullName evidence="1">Uncharacterized protein</fullName>
    </submittedName>
</protein>
<organism evidence="1 2">
    <name type="scientific">Cellvibrio japonicus (strain Ueda107)</name>
    <name type="common">Pseudomonas fluorescens subsp. cellulosa</name>
    <dbReference type="NCBI Taxonomy" id="498211"/>
    <lineage>
        <taxon>Bacteria</taxon>
        <taxon>Pseudomonadati</taxon>
        <taxon>Pseudomonadota</taxon>
        <taxon>Gammaproteobacteria</taxon>
        <taxon>Cellvibrionales</taxon>
        <taxon>Cellvibrionaceae</taxon>
        <taxon>Cellvibrio</taxon>
    </lineage>
</organism>
<keyword evidence="2" id="KW-1185">Reference proteome</keyword>
<reference evidence="1 2" key="1">
    <citation type="journal article" date="2008" name="J. Bacteriol.">
        <title>Insights into plant cell wall degradation from the genome sequence of the soil bacterium Cellvibrio japonicus.</title>
        <authorList>
            <person name="Deboy R.T."/>
            <person name="Mongodin E.F."/>
            <person name="Fouts D.E."/>
            <person name="Tailford L.E."/>
            <person name="Khouri H."/>
            <person name="Emerson J.B."/>
            <person name="Mohamoud Y."/>
            <person name="Watkins K."/>
            <person name="Henrissat B."/>
            <person name="Gilbert H.J."/>
            <person name="Nelson K.E."/>
        </authorList>
    </citation>
    <scope>NUCLEOTIDE SEQUENCE [LARGE SCALE GENOMIC DNA]</scope>
    <source>
        <strain evidence="1 2">Ueda107</strain>
    </source>
</reference>
<sequence>MNWRNKSSMVLTRGAKKRPFLLDDCDWVISYCYLAR</sequence>
<evidence type="ECO:0000313" key="2">
    <source>
        <dbReference type="Proteomes" id="UP000001036"/>
    </source>
</evidence>